<protein>
    <submittedName>
        <fullName evidence="4">Cell envelope-related transcriptional attenuator</fullName>
    </submittedName>
</protein>
<evidence type="ECO:0000256" key="1">
    <source>
        <dbReference type="ARBA" id="ARBA00006068"/>
    </source>
</evidence>
<name>F7NE91_9FIRM</name>
<evidence type="ECO:0000313" key="4">
    <source>
        <dbReference type="EMBL" id="EGO65603.1"/>
    </source>
</evidence>
<dbReference type="RefSeq" id="WP_004092163.1">
    <property type="nucleotide sequence ID" value="NZ_AFGF01000016.1"/>
</dbReference>
<evidence type="ECO:0000256" key="2">
    <source>
        <dbReference type="SAM" id="Phobius"/>
    </source>
</evidence>
<dbReference type="eggNOG" id="COG1316">
    <property type="taxonomic scope" value="Bacteria"/>
</dbReference>
<keyword evidence="2" id="KW-0472">Membrane</keyword>
<dbReference type="InterPro" id="IPR050922">
    <property type="entry name" value="LytR/CpsA/Psr_CW_biosynth"/>
</dbReference>
<dbReference type="PANTHER" id="PTHR33392">
    <property type="entry name" value="POLYISOPRENYL-TEICHOIC ACID--PEPTIDOGLYCAN TEICHOIC ACID TRANSFERASE TAGU"/>
    <property type="match status" value="1"/>
</dbReference>
<evidence type="ECO:0000259" key="3">
    <source>
        <dbReference type="Pfam" id="PF03816"/>
    </source>
</evidence>
<dbReference type="Proteomes" id="UP000003240">
    <property type="component" value="Unassembled WGS sequence"/>
</dbReference>
<accession>F7NE91</accession>
<dbReference type="AlphaFoldDB" id="F7NE91"/>
<evidence type="ECO:0000313" key="5">
    <source>
        <dbReference type="Proteomes" id="UP000003240"/>
    </source>
</evidence>
<comment type="caution">
    <text evidence="4">The sequence shown here is derived from an EMBL/GenBank/DDBJ whole genome shotgun (WGS) entry which is preliminary data.</text>
</comment>
<feature type="transmembrane region" description="Helical" evidence="2">
    <location>
        <begin position="20"/>
        <end position="39"/>
    </location>
</feature>
<dbReference type="PANTHER" id="PTHR33392:SF6">
    <property type="entry name" value="POLYISOPRENYL-TEICHOIC ACID--PEPTIDOGLYCAN TEICHOIC ACID TRANSFERASE TAGU"/>
    <property type="match status" value="1"/>
</dbReference>
<gene>
    <name evidence="4" type="ORF">ALO_01769</name>
</gene>
<keyword evidence="2" id="KW-0812">Transmembrane</keyword>
<dbReference type="Gene3D" id="3.40.630.190">
    <property type="entry name" value="LCP protein"/>
    <property type="match status" value="1"/>
</dbReference>
<comment type="similarity">
    <text evidence="1">Belongs to the LytR/CpsA/Psr (LCP) family.</text>
</comment>
<dbReference type="EMBL" id="AFGF01000016">
    <property type="protein sequence ID" value="EGO65603.1"/>
    <property type="molecule type" value="Genomic_DNA"/>
</dbReference>
<dbReference type="NCBIfam" id="TIGR00350">
    <property type="entry name" value="lytR_cpsA_psr"/>
    <property type="match status" value="1"/>
</dbReference>
<proteinExistence type="inferred from homology"/>
<dbReference type="InterPro" id="IPR004474">
    <property type="entry name" value="LytR_CpsA_psr"/>
</dbReference>
<keyword evidence="2" id="KW-1133">Transmembrane helix</keyword>
<dbReference type="OrthoDB" id="9782542at2"/>
<dbReference type="Pfam" id="PF03816">
    <property type="entry name" value="LytR_cpsA_psr"/>
    <property type="match status" value="1"/>
</dbReference>
<feature type="domain" description="Cell envelope-related transcriptional attenuator" evidence="3">
    <location>
        <begin position="80"/>
        <end position="227"/>
    </location>
</feature>
<keyword evidence="5" id="KW-1185">Reference proteome</keyword>
<organism evidence="4 5">
    <name type="scientific">Acetonema longum DSM 6540</name>
    <dbReference type="NCBI Taxonomy" id="1009370"/>
    <lineage>
        <taxon>Bacteria</taxon>
        <taxon>Bacillati</taxon>
        <taxon>Bacillota</taxon>
        <taxon>Negativicutes</taxon>
        <taxon>Acetonemataceae</taxon>
        <taxon>Acetonema</taxon>
    </lineage>
</organism>
<dbReference type="STRING" id="1009370.ALO_01769"/>
<reference evidence="4 5" key="1">
    <citation type="journal article" date="2011" name="EMBO J.">
        <title>Structural diversity of bacterial flagellar motors.</title>
        <authorList>
            <person name="Chen S."/>
            <person name="Beeby M."/>
            <person name="Murphy G.E."/>
            <person name="Leadbetter J.R."/>
            <person name="Hendrixson D.R."/>
            <person name="Briegel A."/>
            <person name="Li Z."/>
            <person name="Shi J."/>
            <person name="Tocheva E.I."/>
            <person name="Muller A."/>
            <person name="Dobro M.J."/>
            <person name="Jensen G.J."/>
        </authorList>
    </citation>
    <scope>NUCLEOTIDE SEQUENCE [LARGE SCALE GENOMIC DNA]</scope>
    <source>
        <strain evidence="4 5">DSM 6540</strain>
    </source>
</reference>
<sequence length="332" mass="36044">MESRKERYSSEKQTKPGKWWLLIASLVILLIGAIAYWAGAFTGFFDQTQPAAGTSGSADPAKKINVLALGIDKRQSQAGRSNVSCVITFDMAARNVSMLWIPQDSRVKIDGYGWQKIGQAYAHGGLDLAKKTVEDLLGIPLDYYLAVDMAGFSRVIDAVGGVDINVEKRMYYDAYDEGEVVNLQPGLQHLDGQSALQYIRFRQDEMGEQGRIERQQKFSKALLEKMASPAVIPHIPTIISETSSAVTTDLPAGEMLSLGKMAGDAYQRGLKTETVAGETIKIGPVDYWAPDIAALRRQVAGIQAIEADEAAAAALANEYEQSIPGKAEAAKP</sequence>